<evidence type="ECO:0000313" key="1">
    <source>
        <dbReference type="EMBL" id="JAH52753.1"/>
    </source>
</evidence>
<sequence>MIMPEQSLVSCYLMCMNGTML</sequence>
<dbReference type="EMBL" id="GBXM01055824">
    <property type="protein sequence ID" value="JAH52753.1"/>
    <property type="molecule type" value="Transcribed_RNA"/>
</dbReference>
<accession>A0A0E9TJ75</accession>
<protein>
    <submittedName>
        <fullName evidence="1">Uncharacterized protein</fullName>
    </submittedName>
</protein>
<proteinExistence type="predicted"/>
<organism evidence="1">
    <name type="scientific">Anguilla anguilla</name>
    <name type="common">European freshwater eel</name>
    <name type="synonym">Muraena anguilla</name>
    <dbReference type="NCBI Taxonomy" id="7936"/>
    <lineage>
        <taxon>Eukaryota</taxon>
        <taxon>Metazoa</taxon>
        <taxon>Chordata</taxon>
        <taxon>Craniata</taxon>
        <taxon>Vertebrata</taxon>
        <taxon>Euteleostomi</taxon>
        <taxon>Actinopterygii</taxon>
        <taxon>Neopterygii</taxon>
        <taxon>Teleostei</taxon>
        <taxon>Anguilliformes</taxon>
        <taxon>Anguillidae</taxon>
        <taxon>Anguilla</taxon>
    </lineage>
</organism>
<dbReference type="AlphaFoldDB" id="A0A0E9TJ75"/>
<reference evidence="1" key="1">
    <citation type="submission" date="2014-11" db="EMBL/GenBank/DDBJ databases">
        <authorList>
            <person name="Amaro Gonzalez C."/>
        </authorList>
    </citation>
    <scope>NUCLEOTIDE SEQUENCE</scope>
</reference>
<name>A0A0E9TJ75_ANGAN</name>
<reference evidence="1" key="2">
    <citation type="journal article" date="2015" name="Fish Shellfish Immunol.">
        <title>Early steps in the European eel (Anguilla anguilla)-Vibrio vulnificus interaction in the gills: Role of the RtxA13 toxin.</title>
        <authorList>
            <person name="Callol A."/>
            <person name="Pajuelo D."/>
            <person name="Ebbesson L."/>
            <person name="Teles M."/>
            <person name="MacKenzie S."/>
            <person name="Amaro C."/>
        </authorList>
    </citation>
    <scope>NUCLEOTIDE SEQUENCE</scope>
</reference>